<dbReference type="InterPro" id="IPR003458">
    <property type="entry name" value="Phage_T4_Gp38_tail_assem"/>
</dbReference>
<proteinExistence type="predicted"/>
<dbReference type="Pfam" id="PF02413">
    <property type="entry name" value="Caudo_TAP"/>
    <property type="match status" value="1"/>
</dbReference>
<comment type="caution">
    <text evidence="1">The sequence shown here is derived from an EMBL/GenBank/DDBJ whole genome shotgun (WGS) entry which is preliminary data.</text>
</comment>
<dbReference type="PANTHER" id="PTHR34413">
    <property type="entry name" value="PROPHAGE TAIL FIBER ASSEMBLY PROTEIN HOMOLOG TFAE-RELATED-RELATED"/>
    <property type="match status" value="1"/>
</dbReference>
<protein>
    <submittedName>
        <fullName evidence="1">Tail fiber assembly protein</fullName>
    </submittedName>
</protein>
<evidence type="ECO:0000313" key="1">
    <source>
        <dbReference type="EMBL" id="RJT16037.1"/>
    </source>
</evidence>
<gene>
    <name evidence="1" type="ORF">D5396_02675</name>
</gene>
<evidence type="ECO:0000313" key="2">
    <source>
        <dbReference type="Proteomes" id="UP000284119"/>
    </source>
</evidence>
<sequence length="172" mass="19272">MITFKNIKISKQVLEEGIPLPVMYFEDETGQDWYKLRDEKWQGENCFIAVGADGFISTWSDNPNFLTLSEGVSIYEISREALPEDVSEHPYSYANGEFVKFVQPAIEVAAQQKNTLLSQAADAIAPLQDAVDVDDATDEELASLKAWKKFRVALNRLDLSAAPDIDWPAVPE</sequence>
<name>A0ABX9P7A8_9GAMM</name>
<accession>A0ABX9P7A8</accession>
<reference evidence="1 2" key="1">
    <citation type="submission" date="2018-09" db="EMBL/GenBank/DDBJ databases">
        <authorList>
            <person name="Le Fleche-Mateos A."/>
        </authorList>
    </citation>
    <scope>NUCLEOTIDE SEQUENCE [LARGE SCALE GENOMIC DNA]</scope>
    <source>
        <strain evidence="1 2">DSM 30078</strain>
    </source>
</reference>
<organism evidence="1 2">
    <name type="scientific">Rahnella inusitata</name>
    <dbReference type="NCBI Taxonomy" id="58169"/>
    <lineage>
        <taxon>Bacteria</taxon>
        <taxon>Pseudomonadati</taxon>
        <taxon>Pseudomonadota</taxon>
        <taxon>Gammaproteobacteria</taxon>
        <taxon>Enterobacterales</taxon>
        <taxon>Yersiniaceae</taxon>
        <taxon>Rahnella</taxon>
    </lineage>
</organism>
<dbReference type="PANTHER" id="PTHR34413:SF2">
    <property type="entry name" value="PROPHAGE TAIL FIBER ASSEMBLY PROTEIN HOMOLOG TFAE-RELATED"/>
    <property type="match status" value="1"/>
</dbReference>
<dbReference type="InterPro" id="IPR051220">
    <property type="entry name" value="TFA_Chaperone"/>
</dbReference>
<dbReference type="EMBL" id="RAHG01000001">
    <property type="protein sequence ID" value="RJT16037.1"/>
    <property type="molecule type" value="Genomic_DNA"/>
</dbReference>
<dbReference type="Proteomes" id="UP000284119">
    <property type="component" value="Unassembled WGS sequence"/>
</dbReference>
<keyword evidence="2" id="KW-1185">Reference proteome</keyword>
<dbReference type="RefSeq" id="WP_112168787.1">
    <property type="nucleotide sequence ID" value="NZ_JYDE01000037.1"/>
</dbReference>